<gene>
    <name evidence="2" type="ORF">EBB54_17300</name>
</gene>
<reference evidence="2" key="1">
    <citation type="submission" date="2018-10" db="EMBL/GenBank/DDBJ databases">
        <title>Schaedlerella arabinophila gen. nov. sp. nov., isolated from the mouse intestinal tract and comparative analysis with the genome of the closely related altered Schaedler flora strain ASF502.</title>
        <authorList>
            <person name="Miyake S."/>
            <person name="Soh M."/>
            <person name="Seedorf H."/>
        </authorList>
    </citation>
    <scope>NUCLEOTIDE SEQUENCE [LARGE SCALE GENOMIC DNA]</scope>
    <source>
        <strain evidence="2">DSM 106076</strain>
    </source>
</reference>
<feature type="transmembrane region" description="Helical" evidence="1">
    <location>
        <begin position="204"/>
        <end position="220"/>
    </location>
</feature>
<keyword evidence="1" id="KW-0812">Transmembrane</keyword>
<keyword evidence="3" id="KW-1185">Reference proteome</keyword>
<comment type="caution">
    <text evidence="2">The sequence shown here is derived from an EMBL/GenBank/DDBJ whole genome shotgun (WGS) entry which is preliminary data.</text>
</comment>
<evidence type="ECO:0000313" key="3">
    <source>
        <dbReference type="Proteomes" id="UP000274920"/>
    </source>
</evidence>
<dbReference type="EMBL" id="RHJS01000002">
    <property type="protein sequence ID" value="RRK32922.1"/>
    <property type="molecule type" value="Genomic_DNA"/>
</dbReference>
<accession>A0A3R8JQC0</accession>
<feature type="transmembrane region" description="Helical" evidence="1">
    <location>
        <begin position="72"/>
        <end position="89"/>
    </location>
</feature>
<evidence type="ECO:0000256" key="1">
    <source>
        <dbReference type="SAM" id="Phobius"/>
    </source>
</evidence>
<name>A0A3R8JQC0_9FIRM</name>
<keyword evidence="1" id="KW-0472">Membrane</keyword>
<dbReference type="Proteomes" id="UP000274920">
    <property type="component" value="Unassembled WGS sequence"/>
</dbReference>
<feature type="transmembrane region" description="Helical" evidence="1">
    <location>
        <begin position="173"/>
        <end position="192"/>
    </location>
</feature>
<protein>
    <submittedName>
        <fullName evidence="2">Uncharacterized protein</fullName>
    </submittedName>
</protein>
<proteinExistence type="predicted"/>
<sequence>MDEKLKKALRDAFEPPAPKQKEAFLKRIPQPGISNLSFVLSQAGYIRKYVWGISAVLFGIAFMGAHMFGKDVMWGISALLPFAAVSVVTEQNRSHIFLMSELEMAARFSLKSVVLARMEILGIVHLLLLLFLIPVCARLHGASVFQTGLYLLVPYLLTADAGLWAARRTKGAESWYACFGIAACVSVLNLIVQKLYPVLFGTRYIPAWTLMLTAVAIYGVKEWKRSMNRLSELLCV</sequence>
<organism evidence="2 3">
    <name type="scientific">Schaedlerella arabinosiphila</name>
    <dbReference type="NCBI Taxonomy" id="2044587"/>
    <lineage>
        <taxon>Bacteria</taxon>
        <taxon>Bacillati</taxon>
        <taxon>Bacillota</taxon>
        <taxon>Clostridia</taxon>
        <taxon>Lachnospirales</taxon>
        <taxon>Lachnospiraceae</taxon>
        <taxon>Schaedlerella</taxon>
    </lineage>
</organism>
<feature type="transmembrane region" description="Helical" evidence="1">
    <location>
        <begin position="147"/>
        <end position="166"/>
    </location>
</feature>
<evidence type="ECO:0000313" key="2">
    <source>
        <dbReference type="EMBL" id="RRK32922.1"/>
    </source>
</evidence>
<dbReference type="AlphaFoldDB" id="A0A3R8JQC0"/>
<dbReference type="RefSeq" id="WP_125128325.1">
    <property type="nucleotide sequence ID" value="NZ_RHJS01000002.1"/>
</dbReference>
<keyword evidence="1" id="KW-1133">Transmembrane helix</keyword>
<feature type="transmembrane region" description="Helical" evidence="1">
    <location>
        <begin position="114"/>
        <end position="135"/>
    </location>
</feature>
<feature type="transmembrane region" description="Helical" evidence="1">
    <location>
        <begin position="49"/>
        <end position="66"/>
    </location>
</feature>